<evidence type="ECO:0000313" key="1">
    <source>
        <dbReference type="EMBL" id="MCC2176672.1"/>
    </source>
</evidence>
<gene>
    <name evidence="1" type="ORF">LKD22_05980</name>
</gene>
<name>A0AAW4W1B1_9FIRM</name>
<dbReference type="Proteomes" id="UP001298753">
    <property type="component" value="Unassembled WGS sequence"/>
</dbReference>
<organism evidence="1 2">
    <name type="scientific">Agathobaculum butyriciproducens</name>
    <dbReference type="NCBI Taxonomy" id="1628085"/>
    <lineage>
        <taxon>Bacteria</taxon>
        <taxon>Bacillati</taxon>
        <taxon>Bacillota</taxon>
        <taxon>Clostridia</taxon>
        <taxon>Eubacteriales</taxon>
        <taxon>Butyricicoccaceae</taxon>
        <taxon>Agathobaculum</taxon>
    </lineage>
</organism>
<accession>A0AAW4W1B1</accession>
<dbReference type="InterPro" id="IPR025935">
    <property type="entry name" value="AbiH"/>
</dbReference>
<protein>
    <submittedName>
        <fullName evidence="1">Bacteriophage abortive infection AbiH family protein</fullName>
    </submittedName>
</protein>
<reference evidence="1 2" key="1">
    <citation type="submission" date="2021-10" db="EMBL/GenBank/DDBJ databases">
        <title>Anaerobic single-cell dispensing facilitates the cultivation of human gut bacteria.</title>
        <authorList>
            <person name="Afrizal A."/>
        </authorList>
    </citation>
    <scope>NUCLEOTIDE SEQUENCE [LARGE SCALE GENOMIC DNA]</scope>
    <source>
        <strain evidence="1 2">CLA-AA-H270</strain>
    </source>
</reference>
<sequence>MLVVGNGFDLAHGLPTRYQDMLNQLFSDDTPWLSDEERQLFRCNPLVRYFRKHQNVEGWTGFEGELRTIINYFCQGYSTTHNDADLYQDSIEQAFDLKFRECWRKKQYRELWQSLRQHLNELIEYIDLYLTKYIPSRMPKELSTTTQYPHFIYGRQYDYFLSFNYTNTYFNFAQMIHSGSGIAVPTEDHFIHGRCSIDGDPQNIVLGIEDDNPSNLDTIYFKKYFQRIQKKTGREVFDWFDQEITPGDPIVTDIFGHSLDTTDKDILMLIFEKSQHTNIYYYDQSDYESKIINLVKLYGSPDEFTKRYYNHQIRLYNGIIEYFMS</sequence>
<dbReference type="Pfam" id="PF14253">
    <property type="entry name" value="AbiH"/>
    <property type="match status" value="1"/>
</dbReference>
<keyword evidence="2" id="KW-1185">Reference proteome</keyword>
<dbReference type="AlphaFoldDB" id="A0AAW4W1B1"/>
<dbReference type="EMBL" id="JAJEPX010000013">
    <property type="protein sequence ID" value="MCC2176672.1"/>
    <property type="molecule type" value="Genomic_DNA"/>
</dbReference>
<comment type="caution">
    <text evidence="1">The sequence shown here is derived from an EMBL/GenBank/DDBJ whole genome shotgun (WGS) entry which is preliminary data.</text>
</comment>
<evidence type="ECO:0000313" key="2">
    <source>
        <dbReference type="Proteomes" id="UP001298753"/>
    </source>
</evidence>
<proteinExistence type="predicted"/>